<evidence type="ECO:0000256" key="1">
    <source>
        <dbReference type="SAM" id="Phobius"/>
    </source>
</evidence>
<organism evidence="2 3">
    <name type="scientific">candidate division WOR_3 bacterium SM23_42</name>
    <dbReference type="NCBI Taxonomy" id="1703779"/>
    <lineage>
        <taxon>Bacteria</taxon>
        <taxon>Bacteria division WOR-3</taxon>
    </lineage>
</organism>
<comment type="caution">
    <text evidence="2">The sequence shown here is derived from an EMBL/GenBank/DDBJ whole genome shotgun (WGS) entry which is preliminary data.</text>
</comment>
<accession>A0A0S8FMT9</accession>
<dbReference type="Proteomes" id="UP000051373">
    <property type="component" value="Unassembled WGS sequence"/>
</dbReference>
<evidence type="ECO:0000313" key="3">
    <source>
        <dbReference type="Proteomes" id="UP000051373"/>
    </source>
</evidence>
<feature type="transmembrane region" description="Helical" evidence="1">
    <location>
        <begin position="12"/>
        <end position="29"/>
    </location>
</feature>
<evidence type="ECO:0000313" key="2">
    <source>
        <dbReference type="EMBL" id="KPK62064.1"/>
    </source>
</evidence>
<keyword evidence="1" id="KW-0812">Transmembrane</keyword>
<protein>
    <submittedName>
        <fullName evidence="2">Uncharacterized protein</fullName>
    </submittedName>
</protein>
<name>A0A0S8FMT9_UNCW3</name>
<dbReference type="EMBL" id="LJUJ01000056">
    <property type="protein sequence ID" value="KPK62064.1"/>
    <property type="molecule type" value="Genomic_DNA"/>
</dbReference>
<keyword evidence="1" id="KW-0472">Membrane</keyword>
<gene>
    <name evidence="2" type="ORF">AMJ83_11695</name>
</gene>
<keyword evidence="1" id="KW-1133">Transmembrane helix</keyword>
<sequence>MKGNIRKLALRIAVVLFILIAITIVYIIVGTPSYQISQSHRVIPSYYSKNYYLKCLLSKDSTTYCDTTEILEVWARDSSFFVEKHYIPDRLPHLLTVVRKGTDSLYMFFTDCDTVYVISDTTIAALIPSVPYNLSRQILEDSSVELPSKFAIENMELCHYKKEYGKAILSSETFIWVNTTAHLATYRTVTVDSVSRTELWSWQAWNVIIPDSIFALPSRMVISMKNKIYYDSLLSSGVKVIRR</sequence>
<dbReference type="AlphaFoldDB" id="A0A0S8FMT9"/>
<proteinExistence type="predicted"/>
<dbReference type="STRING" id="1703779.AMJ83_11695"/>
<reference evidence="2 3" key="1">
    <citation type="journal article" date="2015" name="Microbiome">
        <title>Genomic resolution of linkages in carbon, nitrogen, and sulfur cycling among widespread estuary sediment bacteria.</title>
        <authorList>
            <person name="Baker B.J."/>
            <person name="Lazar C.S."/>
            <person name="Teske A.P."/>
            <person name="Dick G.J."/>
        </authorList>
    </citation>
    <scope>NUCLEOTIDE SEQUENCE [LARGE SCALE GENOMIC DNA]</scope>
    <source>
        <strain evidence="2">SM23_42</strain>
    </source>
</reference>